<dbReference type="EMBL" id="CP012678">
    <property type="protein sequence ID" value="ALF60651.1"/>
    <property type="molecule type" value="Genomic_DNA"/>
</dbReference>
<dbReference type="AlphaFoldDB" id="A0A0M4U8A8"/>
<organism evidence="1 2">
    <name type="scientific">Psychrobacter urativorans</name>
    <dbReference type="NCBI Taxonomy" id="45610"/>
    <lineage>
        <taxon>Bacteria</taxon>
        <taxon>Pseudomonadati</taxon>
        <taxon>Pseudomonadota</taxon>
        <taxon>Gammaproteobacteria</taxon>
        <taxon>Moraxellales</taxon>
        <taxon>Moraxellaceae</taxon>
        <taxon>Psychrobacter</taxon>
    </lineage>
</organism>
<dbReference type="RefSeq" id="WP_062536273.1">
    <property type="nucleotide sequence ID" value="NZ_CP012678.1"/>
</dbReference>
<gene>
    <name evidence="1" type="ORF">AOC03_11860</name>
</gene>
<protein>
    <recommendedName>
        <fullName evidence="3">MBL fold metallo-hydrolase</fullName>
    </recommendedName>
</protein>
<dbReference type="Proteomes" id="UP000059847">
    <property type="component" value="Chromosome"/>
</dbReference>
<keyword evidence="2" id="KW-1185">Reference proteome</keyword>
<name>A0A0M4U8A8_9GAMM</name>
<evidence type="ECO:0008006" key="3">
    <source>
        <dbReference type="Google" id="ProtNLM"/>
    </source>
</evidence>
<dbReference type="STRING" id="45610.AOC03_11860"/>
<dbReference type="OrthoDB" id="7402742at2"/>
<dbReference type="KEGG" id="pur:AOC03_11860"/>
<evidence type="ECO:0000313" key="2">
    <source>
        <dbReference type="Proteomes" id="UP000059847"/>
    </source>
</evidence>
<accession>A0A0M4U8A8</accession>
<reference evidence="1 2" key="1">
    <citation type="submission" date="2015-09" db="EMBL/GenBank/DDBJ databases">
        <title>Complete genome of Psychrobacter urativorans R10.10B.</title>
        <authorList>
            <person name="See-Too W.S."/>
            <person name="Chan K.G."/>
        </authorList>
    </citation>
    <scope>NUCLEOTIDE SEQUENCE [LARGE SCALE GENOMIC DNA]</scope>
    <source>
        <strain evidence="1 2">R10.10B</strain>
    </source>
</reference>
<proteinExistence type="predicted"/>
<sequence length="248" mass="27854">MSHKIHDLGSGFWNIRGSFRIGGIIDVGTQCSLVRLQSGRFIFLDSYTLTDDVRAQVMTLTNNGADVEAVLNVHPFHTVHCAQMATDFPHAIFYGSSRHPKQVPEVHWADDLVESDAVTQRYPELEFSLPQGIHYISPNEKIHAGSLLVFHPASQNLHVDDTFISPPFKLLEAILPELSLHPMTKKALLDKPNAGKHYCDWATQIAHQWRETRNFCAAHSGLVKFDTGEFETALLTAIYKARPKLENS</sequence>
<evidence type="ECO:0000313" key="1">
    <source>
        <dbReference type="EMBL" id="ALF60651.1"/>
    </source>
</evidence>